<protein>
    <submittedName>
        <fullName evidence="4">Transferrin-like</fullName>
    </submittedName>
</protein>
<dbReference type="PROSITE" id="PS51408">
    <property type="entry name" value="TRANSFERRIN_LIKE_4"/>
    <property type="match status" value="2"/>
</dbReference>
<sequence length="767" mass="83259">MGFQELFLVFLVVGAASAQNFKVCGTTSLPSSLCQSIGKDDSQASCEIVESRLDCAVRLARGAADIGYFTEEETLLLTQQQPNDIQVIGSVRDINKLDPYSFETVAVVPSNLTNGFEGLRGGVYCHPGLDQTELRWSPRVLKTLEELVARTDRCPDTETAGKTADELEIDTLSKFFSAACRPGVWSNNATVDADLKSRYPSLCSLCGPDSGCSQYTINMGVSIAGVRNENRHIQALECLRTNSDKAAVAYVAWQHAKEYFTIRNPGDSNSYSILCPNGSLVALNDGVLNSATSPCAFVRQPWGALVASTASATNLLNNLKTWWATGSDPGANTWQSIMYQVLIPITNTRVVFQDSPISISNYTNPIRTISNVDSTASCLPARRWCTLSTAEQAKCSWVRSAAYTLGIQPPISCQQRASQLECLSDIRDNRADFVSLPSNYGYLARQHYRLTPVKLVQNSQSAASRIAAFVKPSAATTGNITRFENLRGKKACFPEFSGLAYMSFVRVGQDRGILSDTECDYAKAVGEFFDGACAPGAIDASHALSNTSSFDSSVLCSVCQPRIPALGNFSNNICSYDYSNKFFGNNGSLACLIETDADIAVLNIANIASNIKALGYQENQFRALCRNNSLAQEPGINIDDGCLLSYVVDAEVVTRRNDPLFNSLNVLLDSLGNYFGYTAASGNQLINLEIFSPFDGVSDLLFKDSTIGLTEPTSRSSHEPARNYIDLVRHLQACTGTAPPIPGLASRSLFSIITLITMALLTRFVIY</sequence>
<dbReference type="OrthoDB" id="8183540at2759"/>
<dbReference type="GO" id="GO:0005886">
    <property type="term" value="C:plasma membrane"/>
    <property type="evidence" value="ECO:0007669"/>
    <property type="project" value="TreeGrafter"/>
</dbReference>
<dbReference type="Gene3D" id="3.40.190.10">
    <property type="entry name" value="Periplasmic binding protein-like II"/>
    <property type="match status" value="3"/>
</dbReference>
<proteinExistence type="predicted"/>
<dbReference type="GeneID" id="113492254"/>
<dbReference type="PANTHER" id="PTHR11485:SF57">
    <property type="entry name" value="TRANSFERRIN"/>
    <property type="match status" value="1"/>
</dbReference>
<dbReference type="GO" id="GO:0006826">
    <property type="term" value="P:iron ion transport"/>
    <property type="evidence" value="ECO:0007669"/>
    <property type="project" value="TreeGrafter"/>
</dbReference>
<keyword evidence="1" id="KW-0732">Signal</keyword>
<dbReference type="AlphaFoldDB" id="A0A7E5VB16"/>
<feature type="domain" description="Transferrin-like" evidence="2">
    <location>
        <begin position="21"/>
        <end position="370"/>
    </location>
</feature>
<name>A0A7E5VB16_TRINI</name>
<organism evidence="3 4">
    <name type="scientific">Trichoplusia ni</name>
    <name type="common">Cabbage looper</name>
    <dbReference type="NCBI Taxonomy" id="7111"/>
    <lineage>
        <taxon>Eukaryota</taxon>
        <taxon>Metazoa</taxon>
        <taxon>Ecdysozoa</taxon>
        <taxon>Arthropoda</taxon>
        <taxon>Hexapoda</taxon>
        <taxon>Insecta</taxon>
        <taxon>Pterygota</taxon>
        <taxon>Neoptera</taxon>
        <taxon>Endopterygota</taxon>
        <taxon>Lepidoptera</taxon>
        <taxon>Glossata</taxon>
        <taxon>Ditrysia</taxon>
        <taxon>Noctuoidea</taxon>
        <taxon>Noctuidae</taxon>
        <taxon>Plusiinae</taxon>
        <taxon>Trichoplusia</taxon>
    </lineage>
</organism>
<dbReference type="KEGG" id="tnl:113492254"/>
<evidence type="ECO:0000259" key="2">
    <source>
        <dbReference type="PROSITE" id="PS51408"/>
    </source>
</evidence>
<reference evidence="4" key="1">
    <citation type="submission" date="2025-08" db="UniProtKB">
        <authorList>
            <consortium name="RefSeq"/>
        </authorList>
    </citation>
    <scope>IDENTIFICATION</scope>
</reference>
<dbReference type="SUPFAM" id="SSF53850">
    <property type="entry name" value="Periplasmic binding protein-like II"/>
    <property type="match status" value="2"/>
</dbReference>
<evidence type="ECO:0000313" key="4">
    <source>
        <dbReference type="RefSeq" id="XP_026725475.1"/>
    </source>
</evidence>
<dbReference type="GO" id="GO:0055037">
    <property type="term" value="C:recycling endosome"/>
    <property type="evidence" value="ECO:0007669"/>
    <property type="project" value="TreeGrafter"/>
</dbReference>
<feature type="domain" description="Transferrin-like" evidence="2">
    <location>
        <begin position="382"/>
        <end position="729"/>
    </location>
</feature>
<dbReference type="Pfam" id="PF00405">
    <property type="entry name" value="Transferrin"/>
    <property type="match status" value="2"/>
</dbReference>
<dbReference type="GO" id="GO:0005615">
    <property type="term" value="C:extracellular space"/>
    <property type="evidence" value="ECO:0007669"/>
    <property type="project" value="TreeGrafter"/>
</dbReference>
<dbReference type="RefSeq" id="XP_026725475.1">
    <property type="nucleotide sequence ID" value="XM_026869674.1"/>
</dbReference>
<dbReference type="InParanoid" id="A0A7E5VB16"/>
<feature type="signal peptide" evidence="1">
    <location>
        <begin position="1"/>
        <end position="18"/>
    </location>
</feature>
<dbReference type="GO" id="GO:0005769">
    <property type="term" value="C:early endosome"/>
    <property type="evidence" value="ECO:0007669"/>
    <property type="project" value="TreeGrafter"/>
</dbReference>
<evidence type="ECO:0000313" key="3">
    <source>
        <dbReference type="Proteomes" id="UP000322000"/>
    </source>
</evidence>
<dbReference type="SMART" id="SM00094">
    <property type="entry name" value="TR_FER"/>
    <property type="match status" value="1"/>
</dbReference>
<dbReference type="PRINTS" id="PR00422">
    <property type="entry name" value="TRANSFERRIN"/>
</dbReference>
<dbReference type="CDD" id="cd13529">
    <property type="entry name" value="PBP2_transferrin"/>
    <property type="match status" value="1"/>
</dbReference>
<feature type="chain" id="PRO_5028935785" evidence="1">
    <location>
        <begin position="19"/>
        <end position="767"/>
    </location>
</feature>
<dbReference type="Proteomes" id="UP000322000">
    <property type="component" value="Chromosome 3"/>
</dbReference>
<gene>
    <name evidence="4" type="primary">LOC113492254</name>
</gene>
<evidence type="ECO:0000256" key="1">
    <source>
        <dbReference type="SAM" id="SignalP"/>
    </source>
</evidence>
<accession>A0A7E5VB16</accession>
<dbReference type="PANTHER" id="PTHR11485">
    <property type="entry name" value="TRANSFERRIN"/>
    <property type="match status" value="1"/>
</dbReference>
<dbReference type="InterPro" id="IPR001156">
    <property type="entry name" value="Transferrin-like_dom"/>
</dbReference>
<keyword evidence="3" id="KW-1185">Reference proteome</keyword>